<dbReference type="Pfam" id="PF00326">
    <property type="entry name" value="Peptidase_S9"/>
    <property type="match status" value="1"/>
</dbReference>
<dbReference type="PANTHER" id="PTHR42881">
    <property type="entry name" value="PROLYL ENDOPEPTIDASE"/>
    <property type="match status" value="1"/>
</dbReference>
<dbReference type="SUPFAM" id="SSF53474">
    <property type="entry name" value="alpha/beta-Hydrolases"/>
    <property type="match status" value="1"/>
</dbReference>
<evidence type="ECO:0000259" key="5">
    <source>
        <dbReference type="Pfam" id="PF02897"/>
    </source>
</evidence>
<keyword evidence="1" id="KW-0645">Protease</keyword>
<dbReference type="InterPro" id="IPR002470">
    <property type="entry name" value="Peptidase_S9A"/>
</dbReference>
<evidence type="ECO:0000256" key="2">
    <source>
        <dbReference type="ARBA" id="ARBA00022801"/>
    </source>
</evidence>
<keyword evidence="3" id="KW-0720">Serine protease</keyword>
<evidence type="ECO:0000256" key="1">
    <source>
        <dbReference type="ARBA" id="ARBA00022670"/>
    </source>
</evidence>
<dbReference type="SUPFAM" id="SSF50993">
    <property type="entry name" value="Peptidase/esterase 'gauge' domain"/>
    <property type="match status" value="1"/>
</dbReference>
<gene>
    <name evidence="6" type="ORF">AWB74_00838</name>
</gene>
<dbReference type="InterPro" id="IPR051167">
    <property type="entry name" value="Prolyl_oligopep/macrocyclase"/>
</dbReference>
<evidence type="ECO:0000256" key="3">
    <source>
        <dbReference type="ARBA" id="ARBA00022825"/>
    </source>
</evidence>
<dbReference type="InterPro" id="IPR001375">
    <property type="entry name" value="Peptidase_S9_cat"/>
</dbReference>
<dbReference type="Gene3D" id="2.130.10.120">
    <property type="entry name" value="Prolyl oligopeptidase, N-terminal domain"/>
    <property type="match status" value="1"/>
</dbReference>
<dbReference type="Pfam" id="PF02897">
    <property type="entry name" value="Peptidase_S9_N"/>
    <property type="match status" value="1"/>
</dbReference>
<dbReference type="Gene3D" id="3.40.50.1820">
    <property type="entry name" value="alpha/beta hydrolase"/>
    <property type="match status" value="1"/>
</dbReference>
<reference evidence="6" key="1">
    <citation type="submission" date="2016-01" db="EMBL/GenBank/DDBJ databases">
        <authorList>
            <person name="Peeters C."/>
        </authorList>
    </citation>
    <scope>NUCLEOTIDE SEQUENCE [LARGE SCALE GENOMIC DNA]</scope>
    <source>
        <strain evidence="6">LMG 29317</strain>
    </source>
</reference>
<feature type="domain" description="Peptidase S9 prolyl oligopeptidase catalytic" evidence="4">
    <location>
        <begin position="518"/>
        <end position="723"/>
    </location>
</feature>
<evidence type="ECO:0000259" key="4">
    <source>
        <dbReference type="Pfam" id="PF00326"/>
    </source>
</evidence>
<accession>A0A158FQV7</accession>
<name>A0A158FQV7_9BURK</name>
<protein>
    <submittedName>
        <fullName evidence="6">Prolyl oligopeptidase family protein</fullName>
    </submittedName>
</protein>
<dbReference type="GO" id="GO:0070012">
    <property type="term" value="F:oligopeptidase activity"/>
    <property type="evidence" value="ECO:0007669"/>
    <property type="project" value="TreeGrafter"/>
</dbReference>
<dbReference type="PRINTS" id="PR00862">
    <property type="entry name" value="PROLIGOPTASE"/>
</dbReference>
<dbReference type="GO" id="GO:0004252">
    <property type="term" value="F:serine-type endopeptidase activity"/>
    <property type="evidence" value="ECO:0007669"/>
    <property type="project" value="InterPro"/>
</dbReference>
<dbReference type="InterPro" id="IPR029058">
    <property type="entry name" value="AB_hydrolase_fold"/>
</dbReference>
<sequence>MPHSSPLQAQSAFCIPIGSRRMTLLSSHPELAWSTVEGSDPYIGLESLDDARAQAWVDAQNRRTEAAFGRTPEARALAARLEKAYTSKDRIVTCSRYGDWAYNTWQDDAHPLGIVRRTPWASWLAGATEWETILDVDALDLNTRADDDTRWALADFDMLYPDYDRALVSLSPGGSDAVIVREFDIKSKSFVADGFGLPDVGKHDISWIDRDTVYVGWDDSKTNPRPALTTSGFPRQSRRWKRGTPLADAPVVFEGERRDVSAGVDYDPIEKLHLASRAVSFYDTLNYWLDEPVNAWRQYDLPAHVEIEHWNGWLFVTPRKFWNAGGRRHAPGTLTVIRRDAFLAGSRHFTALFTPSERLVLAGIDFTKQFLIVSQMDDGTPRVTLMRPPSQENGDWEARDFALPDASQSWVDSIDSERDDTVLIHVEHFLEPPSLHHADLASDAPWQLLARLPAQFDASGLCAVRRHAIAPDGERIPYWLIGRDIETSTKSTNTRPCLLYGYGGFEVALDPHYDATTGIAWLERGGLYAIANIRGGGEFGPAWHQAALRENRQISFDDFIAVAQALIDTGITTPKQLAIRGGSNGGLLTGVCMVQRPELFGAVLSEVPLLDMARFHLLLQGASWIDEYGDPDDADDLRHLMAYSPYQNVDADIAYPPALFTSSTSDDRVHPGHARKMAAKMQAQGHDEVWYQETGEGGHGAGVEPEAVAQAEAAAFTFLATTIGPLA</sequence>
<dbReference type="PANTHER" id="PTHR42881:SF13">
    <property type="entry name" value="PROLYL ENDOPEPTIDASE"/>
    <property type="match status" value="1"/>
</dbReference>
<dbReference type="Proteomes" id="UP000055019">
    <property type="component" value="Unassembled WGS sequence"/>
</dbReference>
<evidence type="ECO:0000313" key="6">
    <source>
        <dbReference type="EMBL" id="SAL21749.1"/>
    </source>
</evidence>
<dbReference type="GO" id="GO:0006508">
    <property type="term" value="P:proteolysis"/>
    <property type="evidence" value="ECO:0007669"/>
    <property type="project" value="UniProtKB-KW"/>
</dbReference>
<feature type="domain" description="Peptidase S9A N-terminal" evidence="5">
    <location>
        <begin position="39"/>
        <end position="444"/>
    </location>
</feature>
<dbReference type="EMBL" id="FCOM02000002">
    <property type="protein sequence ID" value="SAL21749.1"/>
    <property type="molecule type" value="Genomic_DNA"/>
</dbReference>
<dbReference type="AlphaFoldDB" id="A0A158FQV7"/>
<comment type="caution">
    <text evidence="6">The sequence shown here is derived from an EMBL/GenBank/DDBJ whole genome shotgun (WGS) entry which is preliminary data.</text>
</comment>
<keyword evidence="2" id="KW-0378">Hydrolase</keyword>
<keyword evidence="7" id="KW-1185">Reference proteome</keyword>
<dbReference type="GO" id="GO:0005829">
    <property type="term" value="C:cytosol"/>
    <property type="evidence" value="ECO:0007669"/>
    <property type="project" value="TreeGrafter"/>
</dbReference>
<organism evidence="6 7">
    <name type="scientific">Caballeronia arvi</name>
    <dbReference type="NCBI Taxonomy" id="1777135"/>
    <lineage>
        <taxon>Bacteria</taxon>
        <taxon>Pseudomonadati</taxon>
        <taxon>Pseudomonadota</taxon>
        <taxon>Betaproteobacteria</taxon>
        <taxon>Burkholderiales</taxon>
        <taxon>Burkholderiaceae</taxon>
        <taxon>Caballeronia</taxon>
    </lineage>
</organism>
<dbReference type="InterPro" id="IPR023302">
    <property type="entry name" value="Pept_S9A_N"/>
</dbReference>
<evidence type="ECO:0000313" key="7">
    <source>
        <dbReference type="Proteomes" id="UP000055019"/>
    </source>
</evidence>
<proteinExistence type="predicted"/>